<accession>A0A6A5QUX3</accession>
<organism evidence="1 2">
    <name type="scientific">Ampelomyces quisqualis</name>
    <name type="common">Powdery mildew agent</name>
    <dbReference type="NCBI Taxonomy" id="50730"/>
    <lineage>
        <taxon>Eukaryota</taxon>
        <taxon>Fungi</taxon>
        <taxon>Dikarya</taxon>
        <taxon>Ascomycota</taxon>
        <taxon>Pezizomycotina</taxon>
        <taxon>Dothideomycetes</taxon>
        <taxon>Pleosporomycetidae</taxon>
        <taxon>Pleosporales</taxon>
        <taxon>Pleosporineae</taxon>
        <taxon>Phaeosphaeriaceae</taxon>
        <taxon>Ampelomyces</taxon>
    </lineage>
</organism>
<proteinExistence type="predicted"/>
<gene>
    <name evidence="1" type="ORF">BDU57DRAFT_536180</name>
</gene>
<evidence type="ECO:0000313" key="1">
    <source>
        <dbReference type="EMBL" id="KAF1919169.1"/>
    </source>
</evidence>
<name>A0A6A5QUX3_AMPQU</name>
<dbReference type="AlphaFoldDB" id="A0A6A5QUX3"/>
<sequence>MSRRGARRLRNLPQLPGWYLFIKSSMRLQNDRHGFLAPDCNATHFIDIQLGQQASDRFFARTATFLTDNNGLSYATLAQITAEMIVRIATPFADTPVRDNLIRLRTGEGVGQWRDSGNGLGGERTPYDVNPALSIHPDWKDSAARFAQGWEDKTLRFFEVTVPQADAKSRVQSYVTSAGISVPANADSIAGDVKFYGLAIDGTINSGDAVPVTNTDDCFRYFFLNTTNQTQISMFIEQAADHTTAFGILLTLIVRD</sequence>
<reference evidence="1" key="1">
    <citation type="journal article" date="2020" name="Stud. Mycol.">
        <title>101 Dothideomycetes genomes: a test case for predicting lifestyles and emergence of pathogens.</title>
        <authorList>
            <person name="Haridas S."/>
            <person name="Albert R."/>
            <person name="Binder M."/>
            <person name="Bloem J."/>
            <person name="Labutti K."/>
            <person name="Salamov A."/>
            <person name="Andreopoulos B."/>
            <person name="Baker S."/>
            <person name="Barry K."/>
            <person name="Bills G."/>
            <person name="Bluhm B."/>
            <person name="Cannon C."/>
            <person name="Castanera R."/>
            <person name="Culley D."/>
            <person name="Daum C."/>
            <person name="Ezra D."/>
            <person name="Gonzalez J."/>
            <person name="Henrissat B."/>
            <person name="Kuo A."/>
            <person name="Liang C."/>
            <person name="Lipzen A."/>
            <person name="Lutzoni F."/>
            <person name="Magnuson J."/>
            <person name="Mondo S."/>
            <person name="Nolan M."/>
            <person name="Ohm R."/>
            <person name="Pangilinan J."/>
            <person name="Park H.-J."/>
            <person name="Ramirez L."/>
            <person name="Alfaro M."/>
            <person name="Sun H."/>
            <person name="Tritt A."/>
            <person name="Yoshinaga Y."/>
            <person name="Zwiers L.-H."/>
            <person name="Turgeon B."/>
            <person name="Goodwin S."/>
            <person name="Spatafora J."/>
            <person name="Crous P."/>
            <person name="Grigoriev I."/>
        </authorList>
    </citation>
    <scope>NUCLEOTIDE SEQUENCE</scope>
    <source>
        <strain evidence="1">HMLAC05119</strain>
    </source>
</reference>
<keyword evidence="2" id="KW-1185">Reference proteome</keyword>
<protein>
    <submittedName>
        <fullName evidence="1">Uncharacterized protein</fullName>
    </submittedName>
</protein>
<dbReference type="Proteomes" id="UP000800096">
    <property type="component" value="Unassembled WGS sequence"/>
</dbReference>
<dbReference type="OrthoDB" id="2591256at2759"/>
<dbReference type="EMBL" id="ML979133">
    <property type="protein sequence ID" value="KAF1919169.1"/>
    <property type="molecule type" value="Genomic_DNA"/>
</dbReference>
<evidence type="ECO:0000313" key="2">
    <source>
        <dbReference type="Proteomes" id="UP000800096"/>
    </source>
</evidence>